<comment type="cofactor">
    <cofactor evidence="1">
        <name>FAD</name>
        <dbReference type="ChEBI" id="CHEBI:57692"/>
    </cofactor>
</comment>
<evidence type="ECO:0000256" key="5">
    <source>
        <dbReference type="ARBA" id="ARBA00022827"/>
    </source>
</evidence>
<dbReference type="eggNOG" id="COG1148">
    <property type="taxonomic scope" value="Bacteria"/>
</dbReference>
<feature type="domain" description="4Fe-4S ferredoxin-type" evidence="11">
    <location>
        <begin position="1071"/>
        <end position="1100"/>
    </location>
</feature>
<keyword evidence="5" id="KW-0285">Flavoprotein</keyword>
<dbReference type="SUPFAM" id="SSF52172">
    <property type="entry name" value="CheY-like"/>
    <property type="match status" value="1"/>
</dbReference>
<name>E1JW84_SOLFR</name>
<gene>
    <name evidence="12" type="ORF">DesfrDRAFT_1883</name>
</gene>
<dbReference type="PANTHER" id="PTHR43498:SF1">
    <property type="entry name" value="COB--COM HETERODISULFIDE REDUCTASE IRON-SULFUR SUBUNIT A"/>
    <property type="match status" value="1"/>
</dbReference>
<organism evidence="12 13">
    <name type="scientific">Solidesulfovibrio fructosivorans JJ]</name>
    <dbReference type="NCBI Taxonomy" id="596151"/>
    <lineage>
        <taxon>Bacteria</taxon>
        <taxon>Pseudomonadati</taxon>
        <taxon>Thermodesulfobacteriota</taxon>
        <taxon>Desulfovibrionia</taxon>
        <taxon>Desulfovibrionales</taxon>
        <taxon>Desulfovibrionaceae</taxon>
        <taxon>Solidesulfovibrio</taxon>
    </lineage>
</organism>
<evidence type="ECO:0000313" key="13">
    <source>
        <dbReference type="Proteomes" id="UP000006250"/>
    </source>
</evidence>
<feature type="domain" description="4Fe-4S ferredoxin-type" evidence="11">
    <location>
        <begin position="108"/>
        <end position="138"/>
    </location>
</feature>
<keyword evidence="8" id="KW-0411">Iron-sulfur</keyword>
<evidence type="ECO:0000256" key="9">
    <source>
        <dbReference type="PROSITE-ProRule" id="PRU00169"/>
    </source>
</evidence>
<dbReference type="SUPFAM" id="SSF54862">
    <property type="entry name" value="4Fe-4S ferredoxins"/>
    <property type="match status" value="2"/>
</dbReference>
<proteinExistence type="inferred from homology"/>
<dbReference type="Pfam" id="PF13187">
    <property type="entry name" value="Fer4_9"/>
    <property type="match status" value="1"/>
</dbReference>
<dbReference type="InterPro" id="IPR017896">
    <property type="entry name" value="4Fe4S_Fe-S-bd"/>
</dbReference>
<reference evidence="12 13" key="1">
    <citation type="submission" date="2010-08" db="EMBL/GenBank/DDBJ databases">
        <title>The draft genome of Desulfovibrio fructosovorans JJ.</title>
        <authorList>
            <consortium name="US DOE Joint Genome Institute (JGI-PGF)"/>
            <person name="Lucas S."/>
            <person name="Copeland A."/>
            <person name="Lapidus A."/>
            <person name="Cheng J.-F."/>
            <person name="Bruce D."/>
            <person name="Goodwin L."/>
            <person name="Pitluck S."/>
            <person name="Land M.L."/>
            <person name="Hauser L."/>
            <person name="Chang Y.-J."/>
            <person name="Jeffries C."/>
            <person name="Wall J.D."/>
            <person name="Stahl D.A."/>
            <person name="Arkin A.P."/>
            <person name="Dehal P."/>
            <person name="Stolyar S.M."/>
            <person name="Hazen T.C."/>
            <person name="Woyke T.J."/>
        </authorList>
    </citation>
    <scope>NUCLEOTIDE SEQUENCE [LARGE SCALE GENOMIC DNA]</scope>
    <source>
        <strain evidence="12 13">JJ</strain>
    </source>
</reference>
<dbReference type="InterPro" id="IPR017900">
    <property type="entry name" value="4Fe4S_Fe_S_CS"/>
</dbReference>
<accession>E1JW84</accession>
<dbReference type="eggNOG" id="COG2072">
    <property type="taxonomic scope" value="Bacteria"/>
</dbReference>
<dbReference type="Proteomes" id="UP000006250">
    <property type="component" value="Unassembled WGS sequence"/>
</dbReference>
<dbReference type="EMBL" id="AECZ01000010">
    <property type="protein sequence ID" value="EFL51444.1"/>
    <property type="molecule type" value="Genomic_DNA"/>
</dbReference>
<keyword evidence="7" id="KW-0408">Iron</keyword>
<dbReference type="AlphaFoldDB" id="E1JW84"/>
<dbReference type="SUPFAM" id="SSF51971">
    <property type="entry name" value="Nucleotide-binding domain"/>
    <property type="match status" value="1"/>
</dbReference>
<evidence type="ECO:0000256" key="7">
    <source>
        <dbReference type="ARBA" id="ARBA00023004"/>
    </source>
</evidence>
<keyword evidence="6" id="KW-0560">Oxidoreductase</keyword>
<evidence type="ECO:0000313" key="12">
    <source>
        <dbReference type="EMBL" id="EFL51444.1"/>
    </source>
</evidence>
<evidence type="ECO:0000256" key="1">
    <source>
        <dbReference type="ARBA" id="ARBA00001974"/>
    </source>
</evidence>
<dbReference type="Pfam" id="PF13450">
    <property type="entry name" value="NAD_binding_8"/>
    <property type="match status" value="2"/>
</dbReference>
<dbReference type="GO" id="GO:0046872">
    <property type="term" value="F:metal ion binding"/>
    <property type="evidence" value="ECO:0007669"/>
    <property type="project" value="UniProtKB-KW"/>
</dbReference>
<evidence type="ECO:0000256" key="6">
    <source>
        <dbReference type="ARBA" id="ARBA00023002"/>
    </source>
</evidence>
<dbReference type="Gene3D" id="3.50.50.60">
    <property type="entry name" value="FAD/NAD(P)-binding domain"/>
    <property type="match status" value="2"/>
</dbReference>
<dbReference type="PROSITE" id="PS51379">
    <property type="entry name" value="4FE4S_FER_2"/>
    <property type="match status" value="4"/>
</dbReference>
<dbReference type="InterPro" id="IPR039650">
    <property type="entry name" value="HdrA-like"/>
</dbReference>
<dbReference type="GO" id="GO:0000160">
    <property type="term" value="P:phosphorelay signal transduction system"/>
    <property type="evidence" value="ECO:0007669"/>
    <property type="project" value="InterPro"/>
</dbReference>
<dbReference type="PROSITE" id="PS00198">
    <property type="entry name" value="4FE4S_FER_1"/>
    <property type="match status" value="3"/>
</dbReference>
<keyword evidence="13" id="KW-1185">Reference proteome</keyword>
<evidence type="ECO:0000256" key="2">
    <source>
        <dbReference type="ARBA" id="ARBA00006561"/>
    </source>
</evidence>
<dbReference type="eggNOG" id="COG0784">
    <property type="taxonomic scope" value="Bacteria"/>
</dbReference>
<dbReference type="GO" id="GO:0051539">
    <property type="term" value="F:4 iron, 4 sulfur cluster binding"/>
    <property type="evidence" value="ECO:0007669"/>
    <property type="project" value="UniProtKB-KW"/>
</dbReference>
<dbReference type="PANTHER" id="PTHR43498">
    <property type="entry name" value="FERREDOXIN:COB-COM HETERODISULFIDE REDUCTASE SUBUNIT A"/>
    <property type="match status" value="1"/>
</dbReference>
<evidence type="ECO:0000256" key="3">
    <source>
        <dbReference type="ARBA" id="ARBA00022485"/>
    </source>
</evidence>
<dbReference type="PROSITE" id="PS50110">
    <property type="entry name" value="RESPONSE_REGULATORY"/>
    <property type="match status" value="1"/>
</dbReference>
<dbReference type="InterPro" id="IPR011006">
    <property type="entry name" value="CheY-like_superfamily"/>
</dbReference>
<dbReference type="OrthoDB" id="9758544at2"/>
<dbReference type="STRING" id="596151.DesfrDRAFT_1883"/>
<dbReference type="InterPro" id="IPR001789">
    <property type="entry name" value="Sig_transdc_resp-reg_receiver"/>
</dbReference>
<dbReference type="RefSeq" id="WP_005993263.1">
    <property type="nucleotide sequence ID" value="NZ_AECZ01000010.1"/>
</dbReference>
<sequence length="1162" mass="124279">MKRTCDALVIGAGIGGIRAALDLAEAGHTVTVIDKRPHIGGILTRLDHQFPSDHCGMCKMLPLTEREASSEFCLRKGLFHRNIDIMLSSELTSLDGEPGAFSAVINRRSPFVDATKCVGCGACAKVCPVSVPNEFNAGLTSRGAVYLPVPHAIPNHYVVDLDACQRCWQCYEACPTGAIDFKLDERERHGILVVDPDPEAAGRFGSWLGALKFPVVSAATGDKALDILASDAPARMMLLSPGLTDMEASRVLTRALELRPDLAVFVPGDPEMADAAREIIGLGARAVMPHPLSRKVFVPWIDKQFMRLASDDAVTLDVAAVILAGGFDCYDPGTDAAVLGYGVLPGVVTSVEFERLLSGTGPTGGKLTRPGDGRPVRDIAWLQCVGSRDLRKNADFCSSFCCMASIKEAVLAKRATGGETKATIFAMDVRTFGRDFEHYRQEAQSVHGVRFVHGRLHTTLPDPSGDGRLRLSYTDEAGALHEESFDMLVLAVGARPPAGMEGLAKAAGVDTNAFGFCATPPFDANRTSRLGVFAAGAMGGPRDIAESVIQASAAALGASRIIQRFASIRERPPEAKPVYRDVSREAPRVLVTLCDSCPTLTQAVDVEQVRRGLADLPGVCQVECVSRACTGEGWKAITKLAADLKPNRILIGACMPYAYVPKLRELGTALGLRPTLMDVVDIHTPAFTAAMEGNSGAGPAVEQEITARLGMAEAKLLGADPTPLPRPLAVTPAALVVGGGLAGMTAALGIADHDYKVTLVEEAAELGGLARHVRLTLGGGDPVRFLEGLVDRVRRHPNIRVMTEARVSLSTGKAGRFLSIVSTDEGGLPVEHGVTILATGGRRAKIYDFGFLTRKTVTTHQDLERMLTSGELDTATLGSVAMIQCFRSRDENRRYCSRVCCAGALKNILYLKNKHPDLPIYVFYRDIMSYGFAEQYYTKARRAGAVFIRYDPAHKPQVRFDEAGKPVITGYDPVLRRAVEVHADLLSLSDGIEPGDTAELSEVFGVPVGPDGFFQEAESKWRPVDFLRSGIFVCGVARAPGTMDETVCSAKAAARHALRVLGEKNLAPGHVLASVRHSLCTRCGKCLDVCPYGARTLDTEHDRIVVDDILCQGCGSCASACPNSASFIRGFSDRQVLSVIDAALAVSGRPAPAPATDVKETI</sequence>
<comment type="similarity">
    <text evidence="2">Belongs to the HdrA family.</text>
</comment>
<comment type="caution">
    <text evidence="9">Lacks conserved residue(s) required for the propagation of feature annotation.</text>
</comment>
<feature type="domain" description="4Fe-4S ferredoxin-type" evidence="11">
    <location>
        <begin position="1102"/>
        <end position="1131"/>
    </location>
</feature>
<comment type="caution">
    <text evidence="12">The sequence shown here is derived from an EMBL/GenBank/DDBJ whole genome shotgun (WGS) entry which is preliminary data.</text>
</comment>
<dbReference type="Gene3D" id="3.40.50.2300">
    <property type="match status" value="1"/>
</dbReference>
<feature type="domain" description="4Fe-4S ferredoxin-type" evidence="11">
    <location>
        <begin position="155"/>
        <end position="184"/>
    </location>
</feature>
<protein>
    <submittedName>
        <fullName evidence="12">Response regulator receiver protein</fullName>
    </submittedName>
</protein>
<dbReference type="InterPro" id="IPR036188">
    <property type="entry name" value="FAD/NAD-bd_sf"/>
</dbReference>
<dbReference type="Gene3D" id="3.30.70.20">
    <property type="match status" value="2"/>
</dbReference>
<keyword evidence="4" id="KW-0479">Metal-binding</keyword>
<evidence type="ECO:0000259" key="11">
    <source>
        <dbReference type="PROSITE" id="PS51379"/>
    </source>
</evidence>
<dbReference type="GO" id="GO:0016491">
    <property type="term" value="F:oxidoreductase activity"/>
    <property type="evidence" value="ECO:0007669"/>
    <property type="project" value="UniProtKB-KW"/>
</dbReference>
<evidence type="ECO:0000256" key="4">
    <source>
        <dbReference type="ARBA" id="ARBA00022723"/>
    </source>
</evidence>
<feature type="domain" description="Response regulatory" evidence="10">
    <location>
        <begin position="190"/>
        <end position="305"/>
    </location>
</feature>
<dbReference type="Pfam" id="PF12838">
    <property type="entry name" value="Fer4_7"/>
    <property type="match status" value="1"/>
</dbReference>
<evidence type="ECO:0000259" key="10">
    <source>
        <dbReference type="PROSITE" id="PS50110"/>
    </source>
</evidence>
<keyword evidence="3" id="KW-0004">4Fe-4S</keyword>
<dbReference type="SUPFAM" id="SSF51905">
    <property type="entry name" value="FAD/NAD(P)-binding domain"/>
    <property type="match status" value="1"/>
</dbReference>
<keyword evidence="5" id="KW-0274">FAD</keyword>
<evidence type="ECO:0000256" key="8">
    <source>
        <dbReference type="ARBA" id="ARBA00023014"/>
    </source>
</evidence>